<dbReference type="OrthoDB" id="663900at2"/>
<protein>
    <recommendedName>
        <fullName evidence="2">2-dehydropantoate 2-reductase</fullName>
    </recommendedName>
</protein>
<gene>
    <name evidence="6" type="ORF">RCZ01_06410</name>
</gene>
<dbReference type="InterPro" id="IPR013328">
    <property type="entry name" value="6PGD_dom2"/>
</dbReference>
<name>A0A5M4B6X7_9FLAO</name>
<evidence type="ECO:0000256" key="2">
    <source>
        <dbReference type="ARBA" id="ARBA00019465"/>
    </source>
</evidence>
<dbReference type="PANTHER" id="PTHR38015:SF1">
    <property type="entry name" value="OPINE DEHYDROGENASE DOMAIN-CONTAINING PROTEIN"/>
    <property type="match status" value="1"/>
</dbReference>
<dbReference type="InterPro" id="IPR051729">
    <property type="entry name" value="Opine/Lysopine_DH"/>
</dbReference>
<evidence type="ECO:0000259" key="5">
    <source>
        <dbReference type="Pfam" id="PF02558"/>
    </source>
</evidence>
<dbReference type="Gene3D" id="3.40.50.720">
    <property type="entry name" value="NAD(P)-binding Rossmann-like Domain"/>
    <property type="match status" value="1"/>
</dbReference>
<evidence type="ECO:0000313" key="7">
    <source>
        <dbReference type="Proteomes" id="UP000398217"/>
    </source>
</evidence>
<dbReference type="Gene3D" id="1.10.1040.10">
    <property type="entry name" value="N-(1-d-carboxylethyl)-l-norvaline Dehydrogenase, domain 2"/>
    <property type="match status" value="1"/>
</dbReference>
<evidence type="ECO:0000313" key="6">
    <source>
        <dbReference type="EMBL" id="GET45339.1"/>
    </source>
</evidence>
<comment type="caution">
    <text evidence="6">The sequence shown here is derived from an EMBL/GenBank/DDBJ whole genome shotgun (WGS) entry which is preliminary data.</text>
</comment>
<dbReference type="InterPro" id="IPR003421">
    <property type="entry name" value="Opine_DH"/>
</dbReference>
<evidence type="ECO:0000256" key="3">
    <source>
        <dbReference type="ARBA" id="ARBA00048793"/>
    </source>
</evidence>
<sequence length="365" mass="40993">MKIAIIGSGNAGCAHAFKLSESGHTVNLIKTSNSLHEENFDKIVKQEGIFGIDNTQGGQKTFQRLNLITRDIEKGLKEVDLVFVLSQSLYHPKVAKQITPFIDRNTTKVLFCVPGNLGSLFFKKELGETNIIFAEGESTPYDARIIEPGVVNILFKNVRNAVAFLPNSKRTEGMKYISQLVDSYGDFRTNIIESALHNPNLVVHTIGVIMSANRIERMKGEFWMYKESFTPSIWNLIHQLDKEKNDVIEKFSGKAISYLDACKYRNEKDLNQDSLKVFQSYAEKGGPKGPDSLDTRYLHEDVIVGLGLLSMLGKECGVNTPVTDSLITIASYLVNKDFHSLKRSKKDFGIDNLNFTEFKNLVNNL</sequence>
<accession>A0A5M4B6X7</accession>
<dbReference type="Proteomes" id="UP000398217">
    <property type="component" value="Unassembled WGS sequence"/>
</dbReference>
<dbReference type="Pfam" id="PF02558">
    <property type="entry name" value="ApbA"/>
    <property type="match status" value="1"/>
</dbReference>
<comment type="catalytic activity">
    <reaction evidence="3">
        <text>(R)-pantoate + NADP(+) = 2-dehydropantoate + NADPH + H(+)</text>
        <dbReference type="Rhea" id="RHEA:16233"/>
        <dbReference type="ChEBI" id="CHEBI:11561"/>
        <dbReference type="ChEBI" id="CHEBI:15378"/>
        <dbReference type="ChEBI" id="CHEBI:15980"/>
        <dbReference type="ChEBI" id="CHEBI:57783"/>
        <dbReference type="ChEBI" id="CHEBI:58349"/>
        <dbReference type="EC" id="1.1.1.169"/>
    </reaction>
</comment>
<keyword evidence="7" id="KW-1185">Reference proteome</keyword>
<dbReference type="PANTHER" id="PTHR38015">
    <property type="entry name" value="BLR6086 PROTEIN"/>
    <property type="match status" value="1"/>
</dbReference>
<dbReference type="AlphaFoldDB" id="A0A5M4B6X7"/>
<dbReference type="SUPFAM" id="SSF48179">
    <property type="entry name" value="6-phosphogluconate dehydrogenase C-terminal domain-like"/>
    <property type="match status" value="1"/>
</dbReference>
<organism evidence="6 7">
    <name type="scientific">Capnocytophaga felis</name>
    <dbReference type="NCBI Taxonomy" id="2267611"/>
    <lineage>
        <taxon>Bacteria</taxon>
        <taxon>Pseudomonadati</taxon>
        <taxon>Bacteroidota</taxon>
        <taxon>Flavobacteriia</taxon>
        <taxon>Flavobacteriales</taxon>
        <taxon>Flavobacteriaceae</taxon>
        <taxon>Capnocytophaga</taxon>
    </lineage>
</organism>
<reference evidence="7" key="1">
    <citation type="journal article" date="2020" name="Int. J. Syst. Evol. Microbiol.">
        <title>Capnocytophaga felis sp. nov. isolated from the feline oral cavity.</title>
        <authorList>
            <person name="Suzuki M."/>
            <person name="Umeda K."/>
            <person name="Kimura M."/>
            <person name="Imaoka K."/>
            <person name="Morikawa S."/>
            <person name="Maeda K."/>
        </authorList>
    </citation>
    <scope>NUCLEOTIDE SEQUENCE [LARGE SCALE GENOMIC DNA]</scope>
    <source>
        <strain evidence="7">KC07070</strain>
    </source>
</reference>
<dbReference type="GO" id="GO:0008677">
    <property type="term" value="F:2-dehydropantoate 2-reductase activity"/>
    <property type="evidence" value="ECO:0007669"/>
    <property type="project" value="UniProtKB-EC"/>
</dbReference>
<evidence type="ECO:0000259" key="4">
    <source>
        <dbReference type="Pfam" id="PF02317"/>
    </source>
</evidence>
<proteinExistence type="predicted"/>
<dbReference type="InterPro" id="IPR036291">
    <property type="entry name" value="NAD(P)-bd_dom_sf"/>
</dbReference>
<dbReference type="Pfam" id="PF02317">
    <property type="entry name" value="Octopine_DH"/>
    <property type="match status" value="1"/>
</dbReference>
<dbReference type="RefSeq" id="WP_155284020.1">
    <property type="nucleotide sequence ID" value="NZ_BLBC01000005.1"/>
</dbReference>
<feature type="domain" description="Opine dehydrogenase" evidence="4">
    <location>
        <begin position="189"/>
        <end position="332"/>
    </location>
</feature>
<dbReference type="SUPFAM" id="SSF51735">
    <property type="entry name" value="NAD(P)-binding Rossmann-fold domains"/>
    <property type="match status" value="1"/>
</dbReference>
<dbReference type="InterPro" id="IPR008927">
    <property type="entry name" value="6-PGluconate_DH-like_C_sf"/>
</dbReference>
<feature type="domain" description="Ketopantoate reductase N-terminal" evidence="5">
    <location>
        <begin position="3"/>
        <end position="112"/>
    </location>
</feature>
<comment type="pathway">
    <text evidence="1">Cofactor biosynthesis; (R)-pantothenate biosynthesis; (R)-pantoate from 3-methyl-2-oxobutanoate: step 2/2.</text>
</comment>
<dbReference type="EMBL" id="BLBC01000005">
    <property type="protein sequence ID" value="GET45339.1"/>
    <property type="molecule type" value="Genomic_DNA"/>
</dbReference>
<evidence type="ECO:0000256" key="1">
    <source>
        <dbReference type="ARBA" id="ARBA00004994"/>
    </source>
</evidence>
<dbReference type="InterPro" id="IPR013332">
    <property type="entry name" value="KPR_N"/>
</dbReference>